<feature type="compositionally biased region" description="Low complexity" evidence="3">
    <location>
        <begin position="645"/>
        <end position="656"/>
    </location>
</feature>
<feature type="region of interest" description="Disordered" evidence="3">
    <location>
        <begin position="603"/>
        <end position="679"/>
    </location>
</feature>
<feature type="region of interest" description="Disordered" evidence="3">
    <location>
        <begin position="1"/>
        <end position="21"/>
    </location>
</feature>
<dbReference type="Pfam" id="PF10567">
    <property type="entry name" value="Nab6_mRNP_bdg"/>
    <property type="match status" value="2"/>
</dbReference>
<accession>G0WAS3</accession>
<dbReference type="InterPro" id="IPR035979">
    <property type="entry name" value="RBD_domain_sf"/>
</dbReference>
<keyword evidence="1 2" id="KW-0694">RNA-binding</keyword>
<feature type="compositionally biased region" description="Basic and acidic residues" evidence="3">
    <location>
        <begin position="497"/>
        <end position="521"/>
    </location>
</feature>
<dbReference type="SUPFAM" id="SSF54928">
    <property type="entry name" value="RNA-binding domain, RBD"/>
    <property type="match status" value="1"/>
</dbReference>
<feature type="region of interest" description="Disordered" evidence="3">
    <location>
        <begin position="408"/>
        <end position="433"/>
    </location>
</feature>
<feature type="region of interest" description="Disordered" evidence="3">
    <location>
        <begin position="1029"/>
        <end position="1048"/>
    </location>
</feature>
<dbReference type="PANTHER" id="PTHR14089">
    <property type="entry name" value="PRE-MRNA-SPLICING FACTOR RBM22"/>
    <property type="match status" value="1"/>
</dbReference>
<feature type="region of interest" description="Disordered" evidence="3">
    <location>
        <begin position="484"/>
        <end position="538"/>
    </location>
</feature>
<dbReference type="SMART" id="SM00360">
    <property type="entry name" value="RRM"/>
    <property type="match status" value="1"/>
</dbReference>
<feature type="compositionally biased region" description="Basic and acidic residues" evidence="3">
    <location>
        <begin position="958"/>
        <end position="967"/>
    </location>
</feature>
<feature type="compositionally biased region" description="Basic and acidic residues" evidence="3">
    <location>
        <begin position="408"/>
        <end position="425"/>
    </location>
</feature>
<dbReference type="OMA" id="SDVMAQY"/>
<evidence type="ECO:0000259" key="4">
    <source>
        <dbReference type="PROSITE" id="PS50102"/>
    </source>
</evidence>
<evidence type="ECO:0000256" key="2">
    <source>
        <dbReference type="PROSITE-ProRule" id="PRU00176"/>
    </source>
</evidence>
<dbReference type="OrthoDB" id="6407164at2759"/>
<feature type="compositionally biased region" description="Basic and acidic residues" evidence="3">
    <location>
        <begin position="670"/>
        <end position="679"/>
    </location>
</feature>
<proteinExistence type="predicted"/>
<feature type="compositionally biased region" description="Low complexity" evidence="3">
    <location>
        <begin position="484"/>
        <end position="496"/>
    </location>
</feature>
<name>G0WAS3_NAUDC</name>
<dbReference type="GO" id="GO:0010494">
    <property type="term" value="C:cytoplasmic stress granule"/>
    <property type="evidence" value="ECO:0007669"/>
    <property type="project" value="EnsemblFungi"/>
</dbReference>
<dbReference type="InterPro" id="IPR018835">
    <property type="entry name" value="RNA-binding_domain_put"/>
</dbReference>
<feature type="region of interest" description="Disordered" evidence="3">
    <location>
        <begin position="958"/>
        <end position="1010"/>
    </location>
</feature>
<keyword evidence="6" id="KW-1185">Reference proteome</keyword>
<evidence type="ECO:0000313" key="6">
    <source>
        <dbReference type="Proteomes" id="UP000000689"/>
    </source>
</evidence>
<feature type="region of interest" description="Disordered" evidence="3">
    <location>
        <begin position="1115"/>
        <end position="1154"/>
    </location>
</feature>
<feature type="compositionally biased region" description="Acidic residues" evidence="3">
    <location>
        <begin position="1034"/>
        <end position="1048"/>
    </location>
</feature>
<dbReference type="PROSITE" id="PS50102">
    <property type="entry name" value="RRM"/>
    <property type="match status" value="1"/>
</dbReference>
<dbReference type="Gene3D" id="3.30.70.330">
    <property type="match status" value="2"/>
</dbReference>
<evidence type="ECO:0000256" key="1">
    <source>
        <dbReference type="ARBA" id="ARBA00022884"/>
    </source>
</evidence>
<dbReference type="STRING" id="1071378.G0WAS3"/>
<dbReference type="KEGG" id="ndi:NDAI_0E00270"/>
<evidence type="ECO:0000313" key="5">
    <source>
        <dbReference type="EMBL" id="CCD24843.1"/>
    </source>
</evidence>
<dbReference type="EMBL" id="HE580271">
    <property type="protein sequence ID" value="CCD24843.1"/>
    <property type="molecule type" value="Genomic_DNA"/>
</dbReference>
<protein>
    <recommendedName>
        <fullName evidence="4">RRM domain-containing protein</fullName>
    </recommendedName>
</protein>
<dbReference type="InterPro" id="IPR000504">
    <property type="entry name" value="RRM_dom"/>
</dbReference>
<dbReference type="GeneID" id="11499094"/>
<dbReference type="InterPro" id="IPR018885">
    <property type="entry name" value="mRNA-bd_dom"/>
</dbReference>
<feature type="compositionally biased region" description="Polar residues" evidence="3">
    <location>
        <begin position="522"/>
        <end position="537"/>
    </location>
</feature>
<dbReference type="InterPro" id="IPR012677">
    <property type="entry name" value="Nucleotide-bd_a/b_plait_sf"/>
</dbReference>
<reference evidence="5 6" key="1">
    <citation type="journal article" date="2011" name="Proc. Natl. Acad. Sci. U.S.A.">
        <title>Evolutionary erosion of yeast sex chromosomes by mating-type switching accidents.</title>
        <authorList>
            <person name="Gordon J.L."/>
            <person name="Armisen D."/>
            <person name="Proux-Wera E."/>
            <person name="Oheigeartaigh S.S."/>
            <person name="Byrne K.P."/>
            <person name="Wolfe K.H."/>
        </authorList>
    </citation>
    <scope>NUCLEOTIDE SEQUENCE [LARGE SCALE GENOMIC DNA]</scope>
    <source>
        <strain evidence="6">ATCC 10597 / BCRC 20456 / CBS 421 / NBRC 0211 / NRRL Y-12639</strain>
    </source>
</reference>
<dbReference type="Pfam" id="PF10378">
    <property type="entry name" value="RRM"/>
    <property type="match status" value="1"/>
</dbReference>
<gene>
    <name evidence="5" type="primary">NDAI0E00270</name>
    <name evidence="5" type="ordered locus">NDAI_0E00270</name>
</gene>
<dbReference type="RefSeq" id="XP_003670086.1">
    <property type="nucleotide sequence ID" value="XM_003670038.1"/>
</dbReference>
<feature type="compositionally biased region" description="Polar residues" evidence="3">
    <location>
        <begin position="1"/>
        <end position="11"/>
    </location>
</feature>
<dbReference type="AlphaFoldDB" id="G0WAS3"/>
<dbReference type="GO" id="GO:0070935">
    <property type="term" value="P:3'-UTR-mediated mRNA stabilization"/>
    <property type="evidence" value="ECO:0007669"/>
    <property type="project" value="EnsemblFungi"/>
</dbReference>
<dbReference type="GO" id="GO:1990394">
    <property type="term" value="P:cellular response to cell wall damage"/>
    <property type="evidence" value="ECO:0007669"/>
    <property type="project" value="EnsemblFungi"/>
</dbReference>
<sequence>MKSYQQQQQENPYPRYNKSFSRRGSSYYMNVQQDQRSRKPSYISLNHSVHNPNMVYQHDPNGSQYFATTQQAYYIPSPLPNAPPTPFDTAYGATLLPSHLLMGSPYVSTPNGIVPSSQQQSQMFLYSQSPAGTPNRKSFSQLNSMLNQPSSRSNFFTDSYNNRYQNNPQTRIPEVDPNELFQKPFVISYKLLPTGDDAYRTRSLLFSNVASSIDLHSFIYDFVQYSSIESIYLISNTDDEKDQDNENDKNKRSILLSFLSREICLSFYNNVLQRLNEFKTNLQSKSLTLNFVILNYLEKTDDGSTANISNNQLNQIQENENDVNTNEFDYRNSMNTVNALKFDLINPDATRFIMIELKTKCDKETLLNKHLSFLIDNKKNIRYILESIDLFNIIENENSSENKSIIEAKNENENSPQGKEKDTMVQKRKRNRSKRTFPNHYAVLSFINIYMAMELRDYLKLNGLKHGITNASYVQIKHVKKSLNSSSKRSSVTSTTDNKDKSEVDTNESVEGKDKKSEEAKSFNNKLSSITMSSPDTTYEGEDDIDIDIIISKLQKLKLKETIQVLDIATYNTPLFQSHDSHMANITLSIVNPFEAQLMRPPPSNIVSPDQNHENLSYPILPPTLPSIEKFPTRDQTLNQETSGRRSLSSSSTSLSNYQGRSNSNNYNTEAKEVKEQNKGERNEGIFFVEQPTFNTDPTMYPIVRTLEDKFNTSAQVASSMGVEMGNRTIYIGNLNPRSKAEDVCNVVRGGILQSIKLIASKRICFVTFIEASAAVQFYANSFIDPLILHGNTLKIGWGNYYEPLSKSIALAVTIGASRNVYVSLPEFAFKDKFLNDPEYKEFHEKYKLPSEQQLRFDFNKYGPIEQINYLSDSHCCWVNFMNITSAIKLVEDVNNNPKDNTFSKKFNHRYDGLIINYGKDRCGNVNRNLISNKNSRHYRKVKKFSDNYKLRQLQEKRRVEQEKGKELNGGVNDNKLPSLDALGIGLQRTAPPEEQKVPESNEDDANYDSAVTESDTNTFNALGFRIQSNTDSHDDEQNDEKGEEQEEVDVIAHADDISSVNSSDVEIIIDCPHNESDTSMIQEKKKTIRKNQQKIDRLAKARNAMFPEHRETIPDINNKLFHDRKNKDKNRRKQVQGGIQDQDPHLSSTGKQQRVIPGADVMAQYLTQLQHSTFMYAANILGVSAEDNTYYDEEDTT</sequence>
<organism evidence="5 6">
    <name type="scientific">Naumovozyma dairenensis (strain ATCC 10597 / BCRC 20456 / CBS 421 / NBRC 0211 / NRRL Y-12639)</name>
    <name type="common">Saccharomyces dairenensis</name>
    <dbReference type="NCBI Taxonomy" id="1071378"/>
    <lineage>
        <taxon>Eukaryota</taxon>
        <taxon>Fungi</taxon>
        <taxon>Dikarya</taxon>
        <taxon>Ascomycota</taxon>
        <taxon>Saccharomycotina</taxon>
        <taxon>Saccharomycetes</taxon>
        <taxon>Saccharomycetales</taxon>
        <taxon>Saccharomycetaceae</taxon>
        <taxon>Naumovozyma</taxon>
    </lineage>
</organism>
<feature type="domain" description="RRM" evidence="4">
    <location>
        <begin position="728"/>
        <end position="801"/>
    </location>
</feature>
<feature type="compositionally biased region" description="Polar residues" evidence="3">
    <location>
        <begin position="657"/>
        <end position="669"/>
    </location>
</feature>
<dbReference type="Proteomes" id="UP000000689">
    <property type="component" value="Chromosome 5"/>
</dbReference>
<dbReference type="GO" id="GO:0003730">
    <property type="term" value="F:mRNA 3'-UTR binding"/>
    <property type="evidence" value="ECO:0007669"/>
    <property type="project" value="EnsemblFungi"/>
</dbReference>
<dbReference type="InterPro" id="IPR039171">
    <property type="entry name" value="Cwc2/Slt11"/>
</dbReference>
<dbReference type="FunFam" id="3.30.70.330:FF:000400">
    <property type="entry name" value="Negative regulator of differentiation 1"/>
    <property type="match status" value="1"/>
</dbReference>
<evidence type="ECO:0000256" key="3">
    <source>
        <dbReference type="SAM" id="MobiDB-lite"/>
    </source>
</evidence>
<dbReference type="PANTHER" id="PTHR14089:SF10">
    <property type="entry name" value="RNA-BINDING PROTEIN NAB6"/>
    <property type="match status" value="1"/>
</dbReference>
<dbReference type="eggNOG" id="KOG0118">
    <property type="taxonomic scope" value="Eukaryota"/>
</dbReference>
<dbReference type="HOGENOM" id="CLU_276472_0_0_1"/>